<dbReference type="GO" id="GO:0032259">
    <property type="term" value="P:methylation"/>
    <property type="evidence" value="ECO:0007669"/>
    <property type="project" value="UniProtKB-KW"/>
</dbReference>
<feature type="region of interest" description="Disordered" evidence="6">
    <location>
        <begin position="1463"/>
        <end position="1485"/>
    </location>
</feature>
<dbReference type="EMBL" id="DF820466">
    <property type="protein sequence ID" value="GAK58027.1"/>
    <property type="molecule type" value="Genomic_DNA"/>
</dbReference>
<keyword evidence="2" id="KW-0489">Methyltransferase</keyword>
<keyword evidence="3" id="KW-0808">Transferase</keyword>
<dbReference type="GO" id="GO:0006304">
    <property type="term" value="P:DNA modification"/>
    <property type="evidence" value="ECO:0007669"/>
    <property type="project" value="InterPro"/>
</dbReference>
<dbReference type="eggNOG" id="COG2442">
    <property type="taxonomic scope" value="Bacteria"/>
</dbReference>
<organism evidence="8">
    <name type="scientific">Vecturithrix granuli</name>
    <dbReference type="NCBI Taxonomy" id="1499967"/>
    <lineage>
        <taxon>Bacteria</taxon>
        <taxon>Candidatus Moduliflexota</taxon>
        <taxon>Candidatus Vecturitrichia</taxon>
        <taxon>Candidatus Vecturitrichales</taxon>
        <taxon>Candidatus Vecturitrichaceae</taxon>
        <taxon>Candidatus Vecturithrix</taxon>
    </lineage>
</organism>
<dbReference type="eggNOG" id="COG1002">
    <property type="taxonomic scope" value="Bacteria"/>
</dbReference>
<dbReference type="PRINTS" id="PR00507">
    <property type="entry name" value="N12N6MTFRASE"/>
</dbReference>
<evidence type="ECO:0000256" key="6">
    <source>
        <dbReference type="SAM" id="MobiDB-lite"/>
    </source>
</evidence>
<name>A0A081C0C2_VECG1</name>
<dbReference type="GO" id="GO:0009007">
    <property type="term" value="F:site-specific DNA-methyltransferase (adenine-specific) activity"/>
    <property type="evidence" value="ECO:0007669"/>
    <property type="project" value="UniProtKB-EC"/>
</dbReference>
<dbReference type="EC" id="2.1.1.72" evidence="1"/>
<evidence type="ECO:0000313" key="9">
    <source>
        <dbReference type="Proteomes" id="UP000030661"/>
    </source>
</evidence>
<protein>
    <recommendedName>
        <fullName evidence="1">site-specific DNA-methyltransferase (adenine-specific)</fullName>
        <ecNumber evidence="1">2.1.1.72</ecNumber>
    </recommendedName>
</protein>
<evidence type="ECO:0000256" key="5">
    <source>
        <dbReference type="ARBA" id="ARBA00047942"/>
    </source>
</evidence>
<reference evidence="8" key="1">
    <citation type="journal article" date="2015" name="PeerJ">
        <title>First genomic representation of candidate bacterial phylum KSB3 points to enhanced environmental sensing as a trigger of wastewater bulking.</title>
        <authorList>
            <person name="Sekiguchi Y."/>
            <person name="Ohashi A."/>
            <person name="Parks D.H."/>
            <person name="Yamauchi T."/>
            <person name="Tyson G.W."/>
            <person name="Hugenholtz P."/>
        </authorList>
    </citation>
    <scope>NUCLEOTIDE SEQUENCE [LARGE SCALE GENOMIC DNA]</scope>
</reference>
<dbReference type="Proteomes" id="UP000030661">
    <property type="component" value="Unassembled WGS sequence"/>
</dbReference>
<dbReference type="InterPro" id="IPR029063">
    <property type="entry name" value="SAM-dependent_MTases_sf"/>
</dbReference>
<evidence type="ECO:0000259" key="7">
    <source>
        <dbReference type="Pfam" id="PF07669"/>
    </source>
</evidence>
<evidence type="ECO:0000313" key="8">
    <source>
        <dbReference type="EMBL" id="GAK58027.1"/>
    </source>
</evidence>
<dbReference type="STRING" id="1499967.U27_05000"/>
<evidence type="ECO:0000256" key="4">
    <source>
        <dbReference type="ARBA" id="ARBA00022691"/>
    </source>
</evidence>
<dbReference type="SUPFAM" id="SSF53335">
    <property type="entry name" value="S-adenosyl-L-methionine-dependent methyltransferases"/>
    <property type="match status" value="1"/>
</dbReference>
<evidence type="ECO:0000256" key="2">
    <source>
        <dbReference type="ARBA" id="ARBA00022603"/>
    </source>
</evidence>
<dbReference type="PANTHER" id="PTHR33841">
    <property type="entry name" value="DNA METHYLTRANSFERASE YEEA-RELATED"/>
    <property type="match status" value="1"/>
</dbReference>
<evidence type="ECO:0000256" key="3">
    <source>
        <dbReference type="ARBA" id="ARBA00022679"/>
    </source>
</evidence>
<feature type="domain" description="Type II methyltransferase M.TaqI-like" evidence="7">
    <location>
        <begin position="644"/>
        <end position="925"/>
    </location>
</feature>
<proteinExistence type="predicted"/>
<dbReference type="PANTHER" id="PTHR33841:SF1">
    <property type="entry name" value="DNA METHYLTRANSFERASE A"/>
    <property type="match status" value="1"/>
</dbReference>
<dbReference type="InterPro" id="IPR050953">
    <property type="entry name" value="N4_N6_ade-DNA_methylase"/>
</dbReference>
<dbReference type="InterPro" id="IPR011639">
    <property type="entry name" value="MethylTrfase_TaqI-like_dom"/>
</dbReference>
<keyword evidence="9" id="KW-1185">Reference proteome</keyword>
<accession>A0A081C0C2</accession>
<keyword evidence="4" id="KW-0949">S-adenosyl-L-methionine</keyword>
<evidence type="ECO:0000256" key="1">
    <source>
        <dbReference type="ARBA" id="ARBA00011900"/>
    </source>
</evidence>
<dbReference type="Pfam" id="PF07669">
    <property type="entry name" value="Eco57I"/>
    <property type="match status" value="1"/>
</dbReference>
<dbReference type="Gene3D" id="3.40.50.150">
    <property type="entry name" value="Vaccinia Virus protein VP39"/>
    <property type="match status" value="2"/>
</dbReference>
<sequence length="1485" mass="168087">MKYSAITIQGNILTGEILEKIRMEDIRYQTPKDFGLEKTTTLREEIGIAWAAAKAHWQAFQLRRERLKDADTGTSETRQSWLLPLLRELGYDLEKANAEIINGKSYAISHRAVNRGNFPAHLVGINQSLDKRAEIGGTRLSPHALVQEYLNNQDHLYGLVSNGRSLRLLRDATRLSRLSYLEFDVERILSEDLFAEFALLFRVLHVTRIPASAEDGAESIIEWYHQEALASGSRIRERLSGAVEESLKLLANGLLKHPANEALRQKIAVRRVSAGQYYLTLLRCVYRMLFLLVIEERHLIFPDPECQSSALARTAKAEFSYSETRAKAELSHSGYSETRAKAELSHSGCAETRAKAELSHSIYQRFYSINRLAQLAEKAIYVDPRKTDLWQSLLTTFRLFETAAYGEKLGIKPLGSGLFAPNALGDFHACRLDNGTFLNVLGRLVTFENEHGQRVRVNYADLDVEEFGSVYEGLLEYEPEFRGLPPECESSAFARAERLPECESSAFARAERLPECESSTFAHHAPKQSFGTPVFVFVKGQARSASGSHYTPEELVKPLIEHSLEYVIQECQSSALASHSRKQSFRTPEESLLSIRVADVACGSGHILLSAARRIGLELARVRSGEDQPAPPVIRQAVRDVIRHCIYGVDKNLLAVELCKVALWLEAHAPGEPLNFLDHHIKCGDAIVGLAHKEELLNGIADEAFKTLPGDDKSMAAALAKRNRQERKQREQMPLNFAGVVEEPLERILARWQAVDAMPERTPEEIAAKSAAYQSSIGGAHWWRLKTLADMQTAQFFIPKTEDKKTGCATDADFREFLKGRRSLQERAATLAIAIAQEKRFFHYFLEFPEVLAQGGFDCVLGNPPFLGGRLISGTYGDAYFNYIHHSFSGLKGQADYVGYFFRRIFALIRKQGFQALIATNSISQGDTREGSLSIIQQQGGDINFAVRSMRWPGLAAVEVALVTIYKGKWQGNFVLNGRKVSQLSSYLDDSEQIGEPYPLYQNQNKSFKGSCVYGMGFTMMSEDAQVLILKDHKNKDVLYPFLNGEDVSNRPDQSPGRWVINFFDWEENFCRENYPDCFRIVEKDVKPERTRWEKDKNGDDIIGTYALRKPLPQKWWIYGEKRPKLYSTIAPLKRVLVVPVVSKYSTFCFEPSNIVYTDKLVIFAYDDFWQYALLANSFHHHWAWKYSSTLGAGTLSYSSTDAFETFPFPQNLTPVQEAELEQIGTEYHEFRRQLMLRLQLGLTKLYNQFHNPDLRPLSEAELAEAQTLDKSAFVKRFGKQTWELWSHLRKLPASPECESSTFARDEESPECESSTFARDAADIKLSYSETLAKAELLHSGFAELSHSGFAELSHSGFAELSHSGRFNAAVADIFRLRELHKTMDETVLQAYSWSAKALLSQPKQSFGTPIELSHSFYEVDYLPENDRIRYTIHPDARREILKRLLLLNHAIHADEVRAQAGQQPVKKAAKRKKSSPQAEELALF</sequence>
<comment type="catalytic activity">
    <reaction evidence="5">
        <text>a 2'-deoxyadenosine in DNA + S-adenosyl-L-methionine = an N(6)-methyl-2'-deoxyadenosine in DNA + S-adenosyl-L-homocysteine + H(+)</text>
        <dbReference type="Rhea" id="RHEA:15197"/>
        <dbReference type="Rhea" id="RHEA-COMP:12418"/>
        <dbReference type="Rhea" id="RHEA-COMP:12419"/>
        <dbReference type="ChEBI" id="CHEBI:15378"/>
        <dbReference type="ChEBI" id="CHEBI:57856"/>
        <dbReference type="ChEBI" id="CHEBI:59789"/>
        <dbReference type="ChEBI" id="CHEBI:90615"/>
        <dbReference type="ChEBI" id="CHEBI:90616"/>
        <dbReference type="EC" id="2.1.1.72"/>
    </reaction>
</comment>
<dbReference type="HOGENOM" id="CLU_004385_0_0_0"/>
<gene>
    <name evidence="8" type="ORF">U27_05000</name>
</gene>